<evidence type="ECO:0000313" key="2">
    <source>
        <dbReference type="Proteomes" id="UP000244384"/>
    </source>
</evidence>
<name>A0A2S0WIR4_9ACTN</name>
<proteinExistence type="predicted"/>
<dbReference type="EMBL" id="CP026952">
    <property type="protein sequence ID" value="AWB91225.1"/>
    <property type="molecule type" value="Genomic_DNA"/>
</dbReference>
<gene>
    <name evidence="1" type="ORF">C3E78_02745</name>
</gene>
<reference evidence="2" key="1">
    <citation type="submission" date="2018-01" db="EMBL/GenBank/DDBJ databases">
        <authorList>
            <person name="Li J."/>
        </authorList>
    </citation>
    <scope>NUCLEOTIDE SEQUENCE [LARGE SCALE GENOMIC DNA]</scope>
    <source>
        <strain evidence="2">592</strain>
    </source>
</reference>
<protein>
    <submittedName>
        <fullName evidence="1">Uncharacterized protein</fullName>
    </submittedName>
</protein>
<accession>A0A2S0WIR4</accession>
<accession>A0A5F2EQI2</accession>
<dbReference type="RefSeq" id="WP_108576871.1">
    <property type="nucleotide sequence ID" value="NZ_CP026952.1"/>
</dbReference>
<dbReference type="Proteomes" id="UP000244384">
    <property type="component" value="Chromosome"/>
</dbReference>
<sequence>MSTRLHGPSSPVAAVIALLVRASPLVLGVDATAWWVVAVGGPVVAGVALLPFAGRPRHIGAGLLAGALTYPLVIVMLVVVAAVADLGT</sequence>
<dbReference type="AlphaFoldDB" id="A0A2S0WIR4"/>
<organism evidence="1 2">
    <name type="scientific">Aeromicrobium chenweiae</name>
    <dbReference type="NCBI Taxonomy" id="2079793"/>
    <lineage>
        <taxon>Bacteria</taxon>
        <taxon>Bacillati</taxon>
        <taxon>Actinomycetota</taxon>
        <taxon>Actinomycetes</taxon>
        <taxon>Propionibacteriales</taxon>
        <taxon>Nocardioidaceae</taxon>
        <taxon>Aeromicrobium</taxon>
    </lineage>
</organism>
<evidence type="ECO:0000313" key="1">
    <source>
        <dbReference type="EMBL" id="AWB91225.1"/>
    </source>
</evidence>
<keyword evidence="2" id="KW-1185">Reference proteome</keyword>
<dbReference type="KEGG" id="aez:C3E78_02745"/>